<dbReference type="AlphaFoldDB" id="U7D9R4"/>
<comment type="caution">
    <text evidence="2">The sequence shown here is derived from an EMBL/GenBank/DDBJ whole genome shotgun (WGS) entry which is preliminary data.</text>
</comment>
<name>U7D9R4_9BACT</name>
<feature type="transmembrane region" description="Helical" evidence="1">
    <location>
        <begin position="49"/>
        <end position="68"/>
    </location>
</feature>
<gene>
    <name evidence="2" type="ORF">CALK_1959</name>
</gene>
<evidence type="ECO:0000313" key="3">
    <source>
        <dbReference type="Proteomes" id="UP000017148"/>
    </source>
</evidence>
<proteinExistence type="predicted"/>
<reference evidence="2 3" key="1">
    <citation type="journal article" date="2013" name="Environ. Microbiol.">
        <title>Genome analysis of Chitinivibrio alkaliphilus gen. nov., sp. nov., a novel extremely haloalkaliphilic anaerobic chitinolytic bacterium from the candidate phylum Termite Group 3.</title>
        <authorList>
            <person name="Sorokin D.Y."/>
            <person name="Gumerov V.M."/>
            <person name="Rakitin A.L."/>
            <person name="Beletsky A.V."/>
            <person name="Damste J.S."/>
            <person name="Muyzer G."/>
            <person name="Mardanov A.V."/>
            <person name="Ravin N.V."/>
        </authorList>
    </citation>
    <scope>NUCLEOTIDE SEQUENCE [LARGE SCALE GENOMIC DNA]</scope>
    <source>
        <strain evidence="2 3">ACht1</strain>
    </source>
</reference>
<evidence type="ECO:0000256" key="1">
    <source>
        <dbReference type="SAM" id="Phobius"/>
    </source>
</evidence>
<dbReference type="Proteomes" id="UP000017148">
    <property type="component" value="Unassembled WGS sequence"/>
</dbReference>
<keyword evidence="1" id="KW-1133">Transmembrane helix</keyword>
<dbReference type="EMBL" id="ASJR01000018">
    <property type="protein sequence ID" value="ERP31160.1"/>
    <property type="molecule type" value="Genomic_DNA"/>
</dbReference>
<keyword evidence="3" id="KW-1185">Reference proteome</keyword>
<evidence type="ECO:0000313" key="2">
    <source>
        <dbReference type="EMBL" id="ERP31160.1"/>
    </source>
</evidence>
<keyword evidence="1" id="KW-0472">Membrane</keyword>
<dbReference type="STRING" id="1313304.CALK_1959"/>
<accession>U7D9R4</accession>
<feature type="transmembrane region" description="Helical" evidence="1">
    <location>
        <begin position="21"/>
        <end position="43"/>
    </location>
</feature>
<feature type="transmembrane region" description="Helical" evidence="1">
    <location>
        <begin position="88"/>
        <end position="111"/>
    </location>
</feature>
<keyword evidence="1" id="KW-0812">Transmembrane</keyword>
<organism evidence="2 3">
    <name type="scientific">Chitinivibrio alkaliphilus ACht1</name>
    <dbReference type="NCBI Taxonomy" id="1313304"/>
    <lineage>
        <taxon>Bacteria</taxon>
        <taxon>Pseudomonadati</taxon>
        <taxon>Fibrobacterota</taxon>
        <taxon>Chitinivibrionia</taxon>
        <taxon>Chitinivibrionales</taxon>
        <taxon>Chitinivibrionaceae</taxon>
        <taxon>Chitinivibrio</taxon>
    </lineage>
</organism>
<dbReference type="RefSeq" id="WP_022637379.1">
    <property type="nucleotide sequence ID" value="NZ_ASJR01000018.1"/>
</dbReference>
<protein>
    <submittedName>
        <fullName evidence="2">Uncharacterized protein</fullName>
    </submittedName>
</protein>
<sequence length="112" mass="13364">MKTFLTEQAEITRVLCTTCKHAVYLLYAALFFTLSAHIFLWQMSGQDGMYWFLYTHLYVLIAMAIHLFTGRNLPHYYLRNRRTISLALFLLFCTLYLYHYLFFVTSIVQGIR</sequence>